<keyword evidence="4" id="KW-1185">Reference proteome</keyword>
<evidence type="ECO:0008006" key="5">
    <source>
        <dbReference type="Google" id="ProtNLM"/>
    </source>
</evidence>
<organism evidence="3 4">
    <name type="scientific">Dendryphion nanum</name>
    <dbReference type="NCBI Taxonomy" id="256645"/>
    <lineage>
        <taxon>Eukaryota</taxon>
        <taxon>Fungi</taxon>
        <taxon>Dikarya</taxon>
        <taxon>Ascomycota</taxon>
        <taxon>Pezizomycotina</taxon>
        <taxon>Dothideomycetes</taxon>
        <taxon>Pleosporomycetidae</taxon>
        <taxon>Pleosporales</taxon>
        <taxon>Torulaceae</taxon>
        <taxon>Dendryphion</taxon>
    </lineage>
</organism>
<accession>A0A9P9DHM1</accession>
<keyword evidence="2" id="KW-0472">Membrane</keyword>
<feature type="transmembrane region" description="Helical" evidence="2">
    <location>
        <begin position="258"/>
        <end position="279"/>
    </location>
</feature>
<gene>
    <name evidence="3" type="ORF">B0J11DRAFT_87119</name>
</gene>
<feature type="transmembrane region" description="Helical" evidence="2">
    <location>
        <begin position="34"/>
        <end position="57"/>
    </location>
</feature>
<dbReference type="OrthoDB" id="10010954at2759"/>
<evidence type="ECO:0000313" key="3">
    <source>
        <dbReference type="EMBL" id="KAH7119152.1"/>
    </source>
</evidence>
<proteinExistence type="predicted"/>
<evidence type="ECO:0000256" key="1">
    <source>
        <dbReference type="SAM" id="MobiDB-lite"/>
    </source>
</evidence>
<protein>
    <recommendedName>
        <fullName evidence="5">TLC domain-containing protein</fullName>
    </recommendedName>
</protein>
<sequence length="336" mass="38189">MRSNFTAAIEPGSRKFQSFAEFVDPHSRPYLVSNFAECAVLIMTVALVIFFVIRYYLLESILIPRLYGSIYTSLNERARRGFINHHLAGFAKFSMLIICGYPYMMVMLKAASFHTPLHRGSCLSMGDMMVIIAQVFAAMYLHELIYRHELSIIAVLHHIGTVVITQVAITLTLVKAEWHLAGIEFMLCMTWGAFDVLFEGWVHGVIIIHRVHPDDHVKFRNWSRAACIGTGIGTFIETIVVMYLFGSYWDRWNVEFKVLTPILHLIFSAAQVWGTKNYWQMWQQANGRLGRSKRKDDEEARVEGKEENGLAPPSSGSQQSTEDSNKTGTKSSLNVV</sequence>
<feature type="region of interest" description="Disordered" evidence="1">
    <location>
        <begin position="290"/>
        <end position="336"/>
    </location>
</feature>
<dbReference type="Proteomes" id="UP000700596">
    <property type="component" value="Unassembled WGS sequence"/>
</dbReference>
<feature type="compositionally biased region" description="Polar residues" evidence="1">
    <location>
        <begin position="314"/>
        <end position="336"/>
    </location>
</feature>
<feature type="compositionally biased region" description="Basic and acidic residues" evidence="1">
    <location>
        <begin position="294"/>
        <end position="308"/>
    </location>
</feature>
<keyword evidence="2" id="KW-0812">Transmembrane</keyword>
<dbReference type="EMBL" id="JAGMWT010000012">
    <property type="protein sequence ID" value="KAH7119152.1"/>
    <property type="molecule type" value="Genomic_DNA"/>
</dbReference>
<feature type="transmembrane region" description="Helical" evidence="2">
    <location>
        <begin position="222"/>
        <end position="246"/>
    </location>
</feature>
<name>A0A9P9DHM1_9PLEO</name>
<dbReference type="AlphaFoldDB" id="A0A9P9DHM1"/>
<feature type="transmembrane region" description="Helical" evidence="2">
    <location>
        <begin position="82"/>
        <end position="103"/>
    </location>
</feature>
<feature type="transmembrane region" description="Helical" evidence="2">
    <location>
        <begin position="180"/>
        <end position="202"/>
    </location>
</feature>
<reference evidence="3" key="1">
    <citation type="journal article" date="2021" name="Nat. Commun.">
        <title>Genetic determinants of endophytism in the Arabidopsis root mycobiome.</title>
        <authorList>
            <person name="Mesny F."/>
            <person name="Miyauchi S."/>
            <person name="Thiergart T."/>
            <person name="Pickel B."/>
            <person name="Atanasova L."/>
            <person name="Karlsson M."/>
            <person name="Huettel B."/>
            <person name="Barry K.W."/>
            <person name="Haridas S."/>
            <person name="Chen C."/>
            <person name="Bauer D."/>
            <person name="Andreopoulos W."/>
            <person name="Pangilinan J."/>
            <person name="LaButti K."/>
            <person name="Riley R."/>
            <person name="Lipzen A."/>
            <person name="Clum A."/>
            <person name="Drula E."/>
            <person name="Henrissat B."/>
            <person name="Kohler A."/>
            <person name="Grigoriev I.V."/>
            <person name="Martin F.M."/>
            <person name="Hacquard S."/>
        </authorList>
    </citation>
    <scope>NUCLEOTIDE SEQUENCE</scope>
    <source>
        <strain evidence="3">MPI-CAGE-CH-0243</strain>
    </source>
</reference>
<evidence type="ECO:0000256" key="2">
    <source>
        <dbReference type="SAM" id="Phobius"/>
    </source>
</evidence>
<comment type="caution">
    <text evidence="3">The sequence shown here is derived from an EMBL/GenBank/DDBJ whole genome shotgun (WGS) entry which is preliminary data.</text>
</comment>
<keyword evidence="2" id="KW-1133">Transmembrane helix</keyword>
<feature type="transmembrane region" description="Helical" evidence="2">
    <location>
        <begin position="123"/>
        <end position="141"/>
    </location>
</feature>
<evidence type="ECO:0000313" key="4">
    <source>
        <dbReference type="Proteomes" id="UP000700596"/>
    </source>
</evidence>
<feature type="transmembrane region" description="Helical" evidence="2">
    <location>
        <begin position="153"/>
        <end position="174"/>
    </location>
</feature>